<sequence>MTFSGASLVPLVLQTKNTELFQVSNATFLSPIIDVFHSVNILTQAQCLILTISDGTYYMPVLIDPESIKEQFRLTTLNSTALNNLRYKVITIRQYAVSVYRRGHHVSPYIIALDWEKSSDQNITVPLDIQCISKNPKVTQWIKVFHSFDLPKDKPISSFFRIPHIDRLFPSFAQVEYMLEKTLASCFVKGEWVANRALSEREVVKGEIVDKEETIGTEQPADTARPMAIDREPVNAEEQIDMDEPVKTKQPIRTDQTLLTQRLQHTTSSNIIYLDEVEESSESVLTSNVSALSTSNINNVTVINDSEVTQTTSSNTNQTDRNIVVSSSKNNNIETIENTDISPLKRTISTTFDVPEKKVKRELIQSVPMTDLSKEELKEKLDHHLNRLYSMANDEHTSTFGRISALSNLRNRNYMNDTSQYELRDPPTDGITQICFSPYNKDLLLVSSWDKTLRLYNVKSNELLQRIETDASILACCFGAGDTVYFGGLDSLVHSVDLKTKRRSTLGPHNKPISCICWSPETQRVYSASWDKTLRVWNTRTQTPEIRIDLGQKAFSMDLKDNMLALALGDRKTQIYDIHDMSKPWQERETTLRYMLKCIRLMPNGQGYACSSIEGRVSIEYFDMSSEIQAKKYAFKSHRSTIQDTEVVYPVNSLAFHPGYGTFASGGSDCVVNIWDGVHRKRLRHIAGYPDEISCLAFNNDGSLLAIASSYTFDEGDREHAPDAIFIKRILDADVAPRITS</sequence>
<accession>A0ABP9Z1V8</accession>
<evidence type="ECO:0008006" key="6">
    <source>
        <dbReference type="Google" id="ProtNLM"/>
    </source>
</evidence>
<dbReference type="InterPro" id="IPR036322">
    <property type="entry name" value="WD40_repeat_dom_sf"/>
</dbReference>
<keyword evidence="2" id="KW-0677">Repeat</keyword>
<dbReference type="PROSITE" id="PS00678">
    <property type="entry name" value="WD_REPEATS_1"/>
    <property type="match status" value="1"/>
</dbReference>
<dbReference type="Pfam" id="PF00400">
    <property type="entry name" value="WD40"/>
    <property type="match status" value="4"/>
</dbReference>
<dbReference type="PANTHER" id="PTHR10971">
    <property type="entry name" value="MRNA EXPORT FACTOR AND BUB3"/>
    <property type="match status" value="1"/>
</dbReference>
<feature type="repeat" description="WD" evidence="3">
    <location>
        <begin position="506"/>
        <end position="547"/>
    </location>
</feature>
<proteinExistence type="predicted"/>
<dbReference type="InterPro" id="IPR019775">
    <property type="entry name" value="WD40_repeat_CS"/>
</dbReference>
<evidence type="ECO:0000256" key="2">
    <source>
        <dbReference type="ARBA" id="ARBA00022737"/>
    </source>
</evidence>
<evidence type="ECO:0000313" key="5">
    <source>
        <dbReference type="Proteomes" id="UP001473302"/>
    </source>
</evidence>
<dbReference type="EMBL" id="BAABUK010000015">
    <property type="protein sequence ID" value="GAA5813087.1"/>
    <property type="molecule type" value="Genomic_DNA"/>
</dbReference>
<keyword evidence="1 3" id="KW-0853">WD repeat</keyword>
<dbReference type="InterPro" id="IPR001680">
    <property type="entry name" value="WD40_rpt"/>
</dbReference>
<keyword evidence="5" id="KW-1185">Reference proteome</keyword>
<comment type="caution">
    <text evidence="4">The sequence shown here is derived from an EMBL/GenBank/DDBJ whole genome shotgun (WGS) entry which is preliminary data.</text>
</comment>
<evidence type="ECO:0000313" key="4">
    <source>
        <dbReference type="EMBL" id="GAA5813087.1"/>
    </source>
</evidence>
<reference evidence="4 5" key="1">
    <citation type="submission" date="2024-04" db="EMBL/GenBank/DDBJ databases">
        <title>genome sequences of Mucor flavus KT1a and Helicostylum pulchrum KT1b strains isolated from the surface of a dry-aged beef.</title>
        <authorList>
            <person name="Toyotome T."/>
            <person name="Hosono M."/>
            <person name="Torimaru M."/>
            <person name="Fukuda K."/>
            <person name="Mikami N."/>
        </authorList>
    </citation>
    <scope>NUCLEOTIDE SEQUENCE [LARGE SCALE GENOMIC DNA]</scope>
    <source>
        <strain evidence="4 5">KT1a</strain>
    </source>
</reference>
<feature type="repeat" description="WD" evidence="3">
    <location>
        <begin position="651"/>
        <end position="676"/>
    </location>
</feature>
<evidence type="ECO:0000256" key="1">
    <source>
        <dbReference type="ARBA" id="ARBA00022574"/>
    </source>
</evidence>
<dbReference type="SUPFAM" id="SSF50978">
    <property type="entry name" value="WD40 repeat-like"/>
    <property type="match status" value="1"/>
</dbReference>
<dbReference type="PROSITE" id="PS50294">
    <property type="entry name" value="WD_REPEATS_REGION"/>
    <property type="match status" value="1"/>
</dbReference>
<name>A0ABP9Z1V8_9FUNG</name>
<gene>
    <name evidence="4" type="ORF">MFLAVUS_006555</name>
</gene>
<evidence type="ECO:0000256" key="3">
    <source>
        <dbReference type="PROSITE-ProRule" id="PRU00221"/>
    </source>
</evidence>
<dbReference type="Gene3D" id="2.130.10.10">
    <property type="entry name" value="YVTN repeat-like/Quinoprotein amine dehydrogenase"/>
    <property type="match status" value="1"/>
</dbReference>
<dbReference type="Proteomes" id="UP001473302">
    <property type="component" value="Unassembled WGS sequence"/>
</dbReference>
<organism evidence="4 5">
    <name type="scientific">Mucor flavus</name>
    <dbReference type="NCBI Taxonomy" id="439312"/>
    <lineage>
        <taxon>Eukaryota</taxon>
        <taxon>Fungi</taxon>
        <taxon>Fungi incertae sedis</taxon>
        <taxon>Mucoromycota</taxon>
        <taxon>Mucoromycotina</taxon>
        <taxon>Mucoromycetes</taxon>
        <taxon>Mucorales</taxon>
        <taxon>Mucorineae</taxon>
        <taxon>Mucoraceae</taxon>
        <taxon>Mucor</taxon>
    </lineage>
</organism>
<dbReference type="InterPro" id="IPR015943">
    <property type="entry name" value="WD40/YVTN_repeat-like_dom_sf"/>
</dbReference>
<dbReference type="PROSITE" id="PS50082">
    <property type="entry name" value="WD_REPEATS_2"/>
    <property type="match status" value="2"/>
</dbReference>
<dbReference type="SMART" id="SM00320">
    <property type="entry name" value="WD40"/>
    <property type="match status" value="5"/>
</dbReference>
<protein>
    <recommendedName>
        <fullName evidence="6">Mitotic checkpoint protein BUB3</fullName>
    </recommendedName>
</protein>